<reference evidence="2" key="1">
    <citation type="submission" date="2019-08" db="EMBL/GenBank/DDBJ databases">
        <title>Rapid identification of Enteric Bacteria from Whole Genome Sequences (WGS) using Average Nucleotide Identity (ANI).</title>
        <authorList>
            <person name="Lane C."/>
        </authorList>
    </citation>
    <scope>NUCLEOTIDE SEQUENCE [LARGE SCALE GENOMIC DNA]</scope>
    <source>
        <strain evidence="2">2010D-8461</strain>
    </source>
</reference>
<evidence type="ECO:0000256" key="1">
    <source>
        <dbReference type="SAM" id="Phobius"/>
    </source>
</evidence>
<proteinExistence type="predicted"/>
<feature type="transmembrane region" description="Helical" evidence="1">
    <location>
        <begin position="37"/>
        <end position="58"/>
    </location>
</feature>
<organism evidence="2 3">
    <name type="scientific">Campylobacter subantarcticus</name>
    <dbReference type="NCBI Taxonomy" id="497724"/>
    <lineage>
        <taxon>Bacteria</taxon>
        <taxon>Pseudomonadati</taxon>
        <taxon>Campylobacterota</taxon>
        <taxon>Epsilonproteobacteria</taxon>
        <taxon>Campylobacterales</taxon>
        <taxon>Campylobacteraceae</taxon>
        <taxon>Campylobacter</taxon>
    </lineage>
</organism>
<protein>
    <submittedName>
        <fullName evidence="2">Uncharacterized protein</fullName>
    </submittedName>
</protein>
<feature type="transmembrane region" description="Helical" evidence="1">
    <location>
        <begin position="12"/>
        <end position="31"/>
    </location>
</feature>
<accession>A0ABW9N6G4</accession>
<keyword evidence="1" id="KW-0812">Transmembrane</keyword>
<gene>
    <name evidence="2" type="ORF">A0Z09_007455</name>
</gene>
<dbReference type="EMBL" id="AACKMW020000050">
    <property type="protein sequence ID" value="MPB99869.1"/>
    <property type="molecule type" value="Genomic_DNA"/>
</dbReference>
<comment type="caution">
    <text evidence="2">The sequence shown here is derived from an EMBL/GenBank/DDBJ whole genome shotgun (WGS) entry which is preliminary data.</text>
</comment>
<keyword evidence="1" id="KW-1133">Transmembrane helix</keyword>
<name>A0ABW9N6G4_9BACT</name>
<sequence>MKKLKEKINVEFWDFVALLVLFFTSMVIFAFFKLAPLAFICLALAFFTAVFYPLKWIVQIIIVKIKKG</sequence>
<keyword evidence="3" id="KW-1185">Reference proteome</keyword>
<evidence type="ECO:0000313" key="2">
    <source>
        <dbReference type="EMBL" id="MPB99869.1"/>
    </source>
</evidence>
<evidence type="ECO:0000313" key="3">
    <source>
        <dbReference type="Proteomes" id="UP000364097"/>
    </source>
</evidence>
<dbReference type="Proteomes" id="UP000364097">
    <property type="component" value="Unassembled WGS sequence"/>
</dbReference>
<keyword evidence="1" id="KW-0472">Membrane</keyword>
<dbReference type="RefSeq" id="WP_043019648.1">
    <property type="nucleotide sequence ID" value="NZ_AACKMW020000050.1"/>
</dbReference>